<dbReference type="OrthoDB" id="1261223at2"/>
<dbReference type="EMBL" id="WOWP01000017">
    <property type="protein sequence ID" value="MUV03318.1"/>
    <property type="molecule type" value="Genomic_DNA"/>
</dbReference>
<keyword evidence="2" id="KW-1185">Reference proteome</keyword>
<proteinExistence type="predicted"/>
<evidence type="ECO:0008006" key="3">
    <source>
        <dbReference type="Google" id="ProtNLM"/>
    </source>
</evidence>
<evidence type="ECO:0000313" key="2">
    <source>
        <dbReference type="Proteomes" id="UP000433945"/>
    </source>
</evidence>
<reference evidence="1 2" key="1">
    <citation type="submission" date="2019-12" db="EMBL/GenBank/DDBJ databases">
        <authorList>
            <person name="Sun J.-Q."/>
        </authorList>
    </citation>
    <scope>NUCLEOTIDE SEQUENCE [LARGE SCALE GENOMIC DNA]</scope>
    <source>
        <strain evidence="1 2">JCM 17928</strain>
    </source>
</reference>
<accession>A0A6N8HEB1</accession>
<name>A0A6N8HEB1_9FLAO</name>
<dbReference type="Proteomes" id="UP000433945">
    <property type="component" value="Unassembled WGS sequence"/>
</dbReference>
<comment type="caution">
    <text evidence="1">The sequence shown here is derived from an EMBL/GenBank/DDBJ whole genome shotgun (WGS) entry which is preliminary data.</text>
</comment>
<dbReference type="RefSeq" id="WP_157482248.1">
    <property type="nucleotide sequence ID" value="NZ_WOWP01000017.1"/>
</dbReference>
<protein>
    <recommendedName>
        <fullName evidence="3">Immunity protein 35 domain-containing protein</fullName>
    </recommendedName>
</protein>
<gene>
    <name evidence="1" type="ORF">GN157_06305</name>
</gene>
<organism evidence="1 2">
    <name type="scientific">Flavobacterium rakeshii</name>
    <dbReference type="NCBI Taxonomy" id="1038845"/>
    <lineage>
        <taxon>Bacteria</taxon>
        <taxon>Pseudomonadati</taxon>
        <taxon>Bacteroidota</taxon>
        <taxon>Flavobacteriia</taxon>
        <taxon>Flavobacteriales</taxon>
        <taxon>Flavobacteriaceae</taxon>
        <taxon>Flavobacterium</taxon>
    </lineage>
</organism>
<evidence type="ECO:0000313" key="1">
    <source>
        <dbReference type="EMBL" id="MUV03318.1"/>
    </source>
</evidence>
<dbReference type="AlphaFoldDB" id="A0A6N8HEB1"/>
<sequence length="89" mass="10249">MIKSKDAILIVKNYLDKNKIDYLRMSVRVLTQKTEIPYGVMEGKVLTVHTVCYDYEGYYGDDHGFITVNAEDGALLFGINSTRFYDLEQ</sequence>